<dbReference type="AlphaFoldDB" id="A0A9Q1C3I2"/>
<dbReference type="CDD" id="cd00033">
    <property type="entry name" value="CCP"/>
    <property type="match status" value="1"/>
</dbReference>
<keyword evidence="5 6" id="KW-1015">Disulfide bond</keyword>
<evidence type="ECO:0000256" key="6">
    <source>
        <dbReference type="PROSITE-ProRule" id="PRU00302"/>
    </source>
</evidence>
<dbReference type="InterPro" id="IPR035234">
    <property type="entry name" value="IgGFc-bd_N"/>
</dbReference>
<sequence length="1209" mass="132127">MAKELFVCFILLTIGHVIGVDGGKACNGISRGRHFVIVYTGNYDNNPSETELSLIVVAFNDKPTTVTVSSKHLIRGAPFEETFTIEARGSKQTQLPVELLLGGNSNRSNKVVRVDADGDVSVFGLNYAPYTTDAFLAIPVNYLDVSYVATGYDSAIQRPSLFAVVGVEENTLVDIVFTATVTFDGTTYPAGTALKINIQKNEVFQFVAVSSNEYIGGSTITSDQPVAVFTGHMCASTPFSACDVLSEQVVPVSSWGRTHIYSATGTPQDNAIYVIHAYYEDTLVNITGFASVMLQPGQHWEGEITGSGVITTSKPASVAQVLNTINLQNVDPSLIQIPSEEQFGYKFGFSTPPKSGEDNDGFFNYFNIIVKEGESNNLLLNGRSLSDYGNYVSSHDVPGTDYEVFTVQVPKGEGVYFVEQASVVNTAPFSVTVYGYESYETYGYAAGLSLPSDERLLSINPYFLREVGREQLIATLPCLENNDIDLQEPVCRFHALTEQSNISKAYIDVEAQFVDFYTLICTSPMFYEVGYITVEIYLTAKNTSTSFIGTVFVVSQDVLPPVVEVQQANHDKGFINFSSNFPILLEWPSSALPDIETVNISFQVAIQDNDGLVLWTTDNFIAKEVNNTGIYEFEPVDLDEDMLAILGQAGTSSILFAIHSSVPASILGLRSAFIIVIGTTCLICLYNLEKPDLKNVDPCPCTDQQASVDGNFQRADDGIDFFHEGASSCYRSVGGSGTSGQQCCYRSDGNILVGPPGGGTVDAVAPGDFCGTFLHFLFDVIPWFWFCKVRDECDVYYEHRPSDDCSNYVPPLPTGGSGDPHFKSLDGKDFTFNGAGEFLLLRSSLHDVTFQVRMETLSGTNASVYTAFVISSNSSVPAQVQRSPMNDTLIVVDGIPLDMYYDGFLIRRLAFKGLLIEVNSDVSEVRILLRCGVALIVRISSEMMSFILQLPDVFKGQVHGLLGNFNGDPYDDFTLPNGDIVSPNSSLELIHFEFGLSWILQENSTIFTYFPPYDFSSYNKPSFIPNLEFPDVNDVSDDVKAVCGDSPPCLFDAVSTGSLSFANESLQEVHELETVVENSVKIASCGFPGKVANGYINGTVYLVGYNITITCEENFLLTGSSIMTCQEDGNWTSSLPSCDARESSLTPLALGLTVSLVIFTIAVASVFVVVSCALLLTRKQQLKHNVKEVPDQMPMEITDEYVYNKKVDI</sequence>
<dbReference type="PANTHER" id="PTHR13802:SF52">
    <property type="entry name" value="MUCIN-4"/>
    <property type="match status" value="1"/>
</dbReference>
<dbReference type="PROSITE" id="PS50923">
    <property type="entry name" value="SUSHI"/>
    <property type="match status" value="1"/>
</dbReference>
<protein>
    <submittedName>
        <fullName evidence="12">Sushi domain-containing protein 2</fullName>
    </submittedName>
</protein>
<dbReference type="SMART" id="SM00723">
    <property type="entry name" value="AMOP"/>
    <property type="match status" value="1"/>
</dbReference>
<evidence type="ECO:0000256" key="1">
    <source>
        <dbReference type="ARBA" id="ARBA00004370"/>
    </source>
</evidence>
<organism evidence="12 13">
    <name type="scientific">Holothuria leucospilota</name>
    <name type="common">Black long sea cucumber</name>
    <name type="synonym">Mertensiothuria leucospilota</name>
    <dbReference type="NCBI Taxonomy" id="206669"/>
    <lineage>
        <taxon>Eukaryota</taxon>
        <taxon>Metazoa</taxon>
        <taxon>Echinodermata</taxon>
        <taxon>Eleutherozoa</taxon>
        <taxon>Echinozoa</taxon>
        <taxon>Holothuroidea</taxon>
        <taxon>Aspidochirotacea</taxon>
        <taxon>Aspidochirotida</taxon>
        <taxon>Holothuriidae</taxon>
        <taxon>Holothuria</taxon>
    </lineage>
</organism>
<feature type="domain" description="Sushi" evidence="10">
    <location>
        <begin position="1083"/>
        <end position="1140"/>
    </location>
</feature>
<dbReference type="Proteomes" id="UP001152320">
    <property type="component" value="Chromosome 8"/>
</dbReference>
<keyword evidence="6" id="KW-0768">Sushi</keyword>
<evidence type="ECO:0000313" key="13">
    <source>
        <dbReference type="Proteomes" id="UP001152320"/>
    </source>
</evidence>
<dbReference type="OrthoDB" id="6051552at2759"/>
<dbReference type="Pfam" id="PF00084">
    <property type="entry name" value="Sushi"/>
    <property type="match status" value="1"/>
</dbReference>
<name>A0A9Q1C3I2_HOLLE</name>
<feature type="domain" description="AMOP" evidence="9">
    <location>
        <begin position="670"/>
        <end position="800"/>
    </location>
</feature>
<comment type="subcellular location">
    <subcellularLocation>
        <location evidence="1">Membrane</location>
    </subcellularLocation>
</comment>
<keyword evidence="4 7" id="KW-0472">Membrane</keyword>
<evidence type="ECO:0000256" key="7">
    <source>
        <dbReference type="SAM" id="Phobius"/>
    </source>
</evidence>
<evidence type="ECO:0000259" key="9">
    <source>
        <dbReference type="PROSITE" id="PS50856"/>
    </source>
</evidence>
<comment type="caution">
    <text evidence="12">The sequence shown here is derived from an EMBL/GenBank/DDBJ whole genome shotgun (WGS) entry which is preliminary data.</text>
</comment>
<evidence type="ECO:0000259" key="10">
    <source>
        <dbReference type="PROSITE" id="PS50923"/>
    </source>
</evidence>
<dbReference type="PROSITE" id="PS50856">
    <property type="entry name" value="AMOP"/>
    <property type="match status" value="1"/>
</dbReference>
<gene>
    <name evidence="12" type="ORF">HOLleu_18240</name>
</gene>
<feature type="domain" description="VWFD" evidence="11">
    <location>
        <begin position="812"/>
        <end position="1006"/>
    </location>
</feature>
<keyword evidence="2 7" id="KW-0812">Transmembrane</keyword>
<feature type="transmembrane region" description="Helical" evidence="7">
    <location>
        <begin position="1148"/>
        <end position="1177"/>
    </location>
</feature>
<feature type="disulfide bond" evidence="6">
    <location>
        <begin position="1111"/>
        <end position="1138"/>
    </location>
</feature>
<evidence type="ECO:0000259" key="11">
    <source>
        <dbReference type="PROSITE" id="PS51233"/>
    </source>
</evidence>
<reference evidence="12" key="1">
    <citation type="submission" date="2021-10" db="EMBL/GenBank/DDBJ databases">
        <title>Tropical sea cucumber genome reveals ecological adaptation and Cuvierian tubules defense mechanism.</title>
        <authorList>
            <person name="Chen T."/>
        </authorList>
    </citation>
    <scope>NUCLEOTIDE SEQUENCE</scope>
    <source>
        <strain evidence="12">Nanhai2018</strain>
        <tissue evidence="12">Muscle</tissue>
    </source>
</reference>
<evidence type="ECO:0000256" key="4">
    <source>
        <dbReference type="ARBA" id="ARBA00023136"/>
    </source>
</evidence>
<evidence type="ECO:0000313" key="12">
    <source>
        <dbReference type="EMBL" id="KAJ8037429.1"/>
    </source>
</evidence>
<proteinExistence type="predicted"/>
<feature type="signal peptide" evidence="8">
    <location>
        <begin position="1"/>
        <end position="19"/>
    </location>
</feature>
<dbReference type="InterPro" id="IPR005533">
    <property type="entry name" value="AMOP_dom"/>
</dbReference>
<dbReference type="InterPro" id="IPR056619">
    <property type="entry name" value="C8-3_MUC4"/>
</dbReference>
<comment type="caution">
    <text evidence="6">Lacks conserved residue(s) required for the propagation of feature annotation.</text>
</comment>
<dbReference type="Pfam" id="PF03782">
    <property type="entry name" value="AMOP"/>
    <property type="match status" value="1"/>
</dbReference>
<dbReference type="Pfam" id="PF17517">
    <property type="entry name" value="IgGFc_binding"/>
    <property type="match status" value="1"/>
</dbReference>
<dbReference type="Pfam" id="PF23263">
    <property type="entry name" value="C8-3_MUC4"/>
    <property type="match status" value="1"/>
</dbReference>
<keyword evidence="13" id="KW-1185">Reference proteome</keyword>
<accession>A0A9Q1C3I2</accession>
<dbReference type="Gene3D" id="2.10.70.10">
    <property type="entry name" value="Complement Module, domain 1"/>
    <property type="match status" value="1"/>
</dbReference>
<dbReference type="SMART" id="SM00216">
    <property type="entry name" value="VWD"/>
    <property type="match status" value="1"/>
</dbReference>
<dbReference type="InterPro" id="IPR001846">
    <property type="entry name" value="VWF_type-D"/>
</dbReference>
<dbReference type="PROSITE" id="PS51233">
    <property type="entry name" value="VWFD"/>
    <property type="match status" value="1"/>
</dbReference>
<dbReference type="InterPro" id="IPR051495">
    <property type="entry name" value="Epithelial_Barrier/Signaling"/>
</dbReference>
<dbReference type="SUPFAM" id="SSF57535">
    <property type="entry name" value="Complement control module/SCR domain"/>
    <property type="match status" value="1"/>
</dbReference>
<dbReference type="SMART" id="SM00032">
    <property type="entry name" value="CCP"/>
    <property type="match status" value="1"/>
</dbReference>
<dbReference type="InterPro" id="IPR000436">
    <property type="entry name" value="Sushi_SCR_CCP_dom"/>
</dbReference>
<dbReference type="PANTHER" id="PTHR13802">
    <property type="entry name" value="MUCIN 4-RELATED"/>
    <property type="match status" value="1"/>
</dbReference>
<evidence type="ECO:0000256" key="2">
    <source>
        <dbReference type="ARBA" id="ARBA00022692"/>
    </source>
</evidence>
<dbReference type="Pfam" id="PF00094">
    <property type="entry name" value="VWD"/>
    <property type="match status" value="1"/>
</dbReference>
<dbReference type="EMBL" id="JAIZAY010000008">
    <property type="protein sequence ID" value="KAJ8037429.1"/>
    <property type="molecule type" value="Genomic_DNA"/>
</dbReference>
<feature type="chain" id="PRO_5040377873" evidence="8">
    <location>
        <begin position="20"/>
        <end position="1209"/>
    </location>
</feature>
<evidence type="ECO:0000256" key="8">
    <source>
        <dbReference type="SAM" id="SignalP"/>
    </source>
</evidence>
<keyword evidence="8" id="KW-0732">Signal</keyword>
<dbReference type="GO" id="GO:0016020">
    <property type="term" value="C:membrane"/>
    <property type="evidence" value="ECO:0007669"/>
    <property type="project" value="UniProtKB-SubCell"/>
</dbReference>
<evidence type="ECO:0000256" key="3">
    <source>
        <dbReference type="ARBA" id="ARBA00022989"/>
    </source>
</evidence>
<keyword evidence="3 7" id="KW-1133">Transmembrane helix</keyword>
<evidence type="ECO:0000256" key="5">
    <source>
        <dbReference type="ARBA" id="ARBA00023157"/>
    </source>
</evidence>
<dbReference type="InterPro" id="IPR035976">
    <property type="entry name" value="Sushi/SCR/CCP_sf"/>
</dbReference>